<feature type="domain" description="mRNA-decapping enzyme C-terminal" evidence="7">
    <location>
        <begin position="313"/>
        <end position="349"/>
    </location>
</feature>
<dbReference type="GO" id="GO:0000290">
    <property type="term" value="P:deadenylation-dependent decapping of nuclear-transcribed mRNA"/>
    <property type="evidence" value="ECO:0007669"/>
    <property type="project" value="InterPro"/>
</dbReference>
<dbReference type="PANTHER" id="PTHR16290">
    <property type="entry name" value="TRANSCRIPTION FACTOR SMIF DECAPPING ENZYME DCP1"/>
    <property type="match status" value="1"/>
</dbReference>
<evidence type="ECO:0000256" key="4">
    <source>
        <dbReference type="ARBA" id="ARBA00022664"/>
    </source>
</evidence>
<evidence type="ECO:0000259" key="7">
    <source>
        <dbReference type="Pfam" id="PF16741"/>
    </source>
</evidence>
<dbReference type="Proteomes" id="UP000494206">
    <property type="component" value="Unassembled WGS sequence"/>
</dbReference>
<dbReference type="InterPro" id="IPR011993">
    <property type="entry name" value="PH-like_dom_sf"/>
</dbReference>
<dbReference type="GO" id="GO:0003729">
    <property type="term" value="F:mRNA binding"/>
    <property type="evidence" value="ECO:0007669"/>
    <property type="project" value="TreeGrafter"/>
</dbReference>
<dbReference type="Gene3D" id="2.30.29.30">
    <property type="entry name" value="Pleckstrin-homology domain (PH domain)/Phosphotyrosine-binding domain (PTB)"/>
    <property type="match status" value="1"/>
</dbReference>
<dbReference type="InterPro" id="IPR010334">
    <property type="entry name" value="Dcp1"/>
</dbReference>
<dbReference type="Gene3D" id="6.10.140.2030">
    <property type="match status" value="1"/>
</dbReference>
<dbReference type="GO" id="GO:0000184">
    <property type="term" value="P:nuclear-transcribed mRNA catabolic process, nonsense-mediated decay"/>
    <property type="evidence" value="ECO:0007669"/>
    <property type="project" value="UniProtKB-KW"/>
</dbReference>
<dbReference type="Pfam" id="PF06058">
    <property type="entry name" value="DCP1"/>
    <property type="match status" value="1"/>
</dbReference>
<keyword evidence="9" id="KW-1185">Reference proteome</keyword>
<dbReference type="EMBL" id="CADEPM010000005">
    <property type="protein sequence ID" value="CAB3405836.1"/>
    <property type="molecule type" value="Genomic_DNA"/>
</dbReference>
<evidence type="ECO:0000256" key="2">
    <source>
        <dbReference type="ARBA" id="ARBA00008778"/>
    </source>
</evidence>
<accession>A0A8S1F1H0</accession>
<reference evidence="8 9" key="1">
    <citation type="submission" date="2020-04" db="EMBL/GenBank/DDBJ databases">
        <authorList>
            <person name="Laetsch R D."/>
            <person name="Stevens L."/>
            <person name="Kumar S."/>
            <person name="Blaxter L. M."/>
        </authorList>
    </citation>
    <scope>NUCLEOTIDE SEQUENCE [LARGE SCALE GENOMIC DNA]</scope>
</reference>
<evidence type="ECO:0000256" key="6">
    <source>
        <dbReference type="SAM" id="MobiDB-lite"/>
    </source>
</evidence>
<comment type="caution">
    <text evidence="8">The sequence shown here is derived from an EMBL/GenBank/DDBJ whole genome shotgun (WGS) entry which is preliminary data.</text>
</comment>
<feature type="region of interest" description="Disordered" evidence="6">
    <location>
        <begin position="171"/>
        <end position="210"/>
    </location>
</feature>
<name>A0A8S1F1H0_9PELO</name>
<dbReference type="GO" id="GO:0006397">
    <property type="term" value="P:mRNA processing"/>
    <property type="evidence" value="ECO:0007669"/>
    <property type="project" value="UniProtKB-KW"/>
</dbReference>
<dbReference type="Pfam" id="PF16741">
    <property type="entry name" value="mRNA_decap_C"/>
    <property type="match status" value="1"/>
</dbReference>
<dbReference type="SUPFAM" id="SSF50729">
    <property type="entry name" value="PH domain-like"/>
    <property type="match status" value="1"/>
</dbReference>
<gene>
    <name evidence="8" type="ORF">CBOVIS_LOCUS7984</name>
</gene>
<feature type="compositionally biased region" description="Low complexity" evidence="6">
    <location>
        <begin position="145"/>
        <end position="155"/>
    </location>
</feature>
<comment type="subcellular location">
    <subcellularLocation>
        <location evidence="1">Cytoplasm</location>
    </subcellularLocation>
</comment>
<dbReference type="InterPro" id="IPR031953">
    <property type="entry name" value="mRNA_decap_C"/>
</dbReference>
<keyword evidence="4" id="KW-0507">mRNA processing</keyword>
<keyword evidence="5" id="KW-0866">Nonsense-mediated mRNA decay</keyword>
<organism evidence="8 9">
    <name type="scientific">Caenorhabditis bovis</name>
    <dbReference type="NCBI Taxonomy" id="2654633"/>
    <lineage>
        <taxon>Eukaryota</taxon>
        <taxon>Metazoa</taxon>
        <taxon>Ecdysozoa</taxon>
        <taxon>Nematoda</taxon>
        <taxon>Chromadorea</taxon>
        <taxon>Rhabditida</taxon>
        <taxon>Rhabditina</taxon>
        <taxon>Rhabditomorpha</taxon>
        <taxon>Rhabditoidea</taxon>
        <taxon>Rhabditidae</taxon>
        <taxon>Peloderinae</taxon>
        <taxon>Caenorhabditis</taxon>
    </lineage>
</organism>
<dbReference type="AlphaFoldDB" id="A0A8S1F1H0"/>
<feature type="compositionally biased region" description="Polar residues" evidence="6">
    <location>
        <begin position="188"/>
        <end position="207"/>
    </location>
</feature>
<protein>
    <recommendedName>
        <fullName evidence="7">mRNA-decapping enzyme C-terminal domain-containing protein</fullName>
    </recommendedName>
</protein>
<evidence type="ECO:0000256" key="5">
    <source>
        <dbReference type="ARBA" id="ARBA00023161"/>
    </source>
</evidence>
<sequence>MSDAKKKAVAAELAAKNLAQIQKIDPCASKILDKVAHTALYKFNKEKNQWEKTDIDGTMFIYSRVDRPLYSIMIANRQSPDDYIEPITASLQINVDNNYLFFCKTDGTINGLWFYDQKDTKRIAGLVQKLIEKVEKSQESGSPKSSAATAQAAQSIDDRSAQLMNLIRGGKHNAIKQPTTPKKDPPSEFSTPKTLMETPTSSISRTSLKPDPTPVLPVLLQKLMVQEQPRNLLKEPGAVVSADELEKDLLKTARPKQTQFADFINSPSAVSLNAFSTKSVHGSEGGDSYDVCSKETNENVEASFVVGSGSNTPPLNKEQFASALIYMFQNDDQFVSQLHQAYVDSLNRRFRL</sequence>
<evidence type="ECO:0000256" key="1">
    <source>
        <dbReference type="ARBA" id="ARBA00004496"/>
    </source>
</evidence>
<evidence type="ECO:0000313" key="9">
    <source>
        <dbReference type="Proteomes" id="UP000494206"/>
    </source>
</evidence>
<dbReference type="GO" id="GO:0031087">
    <property type="term" value="P:deadenylation-independent decapping of nuclear-transcribed mRNA"/>
    <property type="evidence" value="ECO:0007669"/>
    <property type="project" value="TreeGrafter"/>
</dbReference>
<dbReference type="CDD" id="cd09804">
    <property type="entry name" value="Dcp1"/>
    <property type="match status" value="1"/>
</dbReference>
<dbReference type="GO" id="GO:0000932">
    <property type="term" value="C:P-body"/>
    <property type="evidence" value="ECO:0007669"/>
    <property type="project" value="TreeGrafter"/>
</dbReference>
<evidence type="ECO:0000256" key="3">
    <source>
        <dbReference type="ARBA" id="ARBA00022490"/>
    </source>
</evidence>
<comment type="similarity">
    <text evidence="2">Belongs to the DCP1 family.</text>
</comment>
<dbReference type="OrthoDB" id="440673at2759"/>
<dbReference type="PANTHER" id="PTHR16290:SF0">
    <property type="entry name" value="DECAPPING PROTEIN 1, ISOFORM A"/>
    <property type="match status" value="1"/>
</dbReference>
<feature type="region of interest" description="Disordered" evidence="6">
    <location>
        <begin position="135"/>
        <end position="155"/>
    </location>
</feature>
<proteinExistence type="inferred from homology"/>
<keyword evidence="3" id="KW-0963">Cytoplasm</keyword>
<dbReference type="GO" id="GO:0008047">
    <property type="term" value="F:enzyme activator activity"/>
    <property type="evidence" value="ECO:0007669"/>
    <property type="project" value="InterPro"/>
</dbReference>
<evidence type="ECO:0000313" key="8">
    <source>
        <dbReference type="EMBL" id="CAB3405836.1"/>
    </source>
</evidence>